<dbReference type="EMBL" id="JAPFFF010000021">
    <property type="protein sequence ID" value="KAK8854310.1"/>
    <property type="molecule type" value="Genomic_DNA"/>
</dbReference>
<keyword evidence="7" id="KW-0547">Nucleotide-binding</keyword>
<evidence type="ECO:0000259" key="16">
    <source>
        <dbReference type="SMART" id="SM00562"/>
    </source>
</evidence>
<dbReference type="SUPFAM" id="SSF54919">
    <property type="entry name" value="Nucleoside diphosphate kinase, NDK"/>
    <property type="match status" value="2"/>
</dbReference>
<keyword evidence="11" id="KW-0546">Nucleotide metabolism</keyword>
<feature type="active site" description="Pros-phosphohistidine intermediate" evidence="13">
    <location>
        <position position="250"/>
    </location>
</feature>
<dbReference type="PANTHER" id="PTHR46161">
    <property type="entry name" value="NUCLEOSIDE DIPHOSPHATE KINASE"/>
    <property type="match status" value="1"/>
</dbReference>
<evidence type="ECO:0000256" key="6">
    <source>
        <dbReference type="ARBA" id="ARBA00022723"/>
    </source>
</evidence>
<evidence type="ECO:0000256" key="11">
    <source>
        <dbReference type="ARBA" id="ARBA00023080"/>
    </source>
</evidence>
<evidence type="ECO:0000256" key="4">
    <source>
        <dbReference type="ARBA" id="ARBA00022490"/>
    </source>
</evidence>
<feature type="binding site" evidence="13">
    <location>
        <position position="217"/>
    </location>
    <ligand>
        <name>ATP</name>
        <dbReference type="ChEBI" id="CHEBI:30616"/>
    </ligand>
</feature>
<dbReference type="PROSITE" id="PS00469">
    <property type="entry name" value="NDPK"/>
    <property type="match status" value="1"/>
</dbReference>
<dbReference type="PANTHER" id="PTHR46161:SF3">
    <property type="entry name" value="NUCLEOSIDE DIPHOSPHATE KINASE DDB_G0292928-RELATED"/>
    <property type="match status" value="1"/>
</dbReference>
<dbReference type="Gene3D" id="3.30.70.141">
    <property type="entry name" value="Nucleoside diphosphate kinase-like domain"/>
    <property type="match status" value="2"/>
</dbReference>
<dbReference type="Gene3D" id="1.20.890.10">
    <property type="entry name" value="cAMP-dependent protein kinase regulatory subunit, dimerization-anchoring domain"/>
    <property type="match status" value="1"/>
</dbReference>
<evidence type="ECO:0000256" key="10">
    <source>
        <dbReference type="ARBA" id="ARBA00022842"/>
    </source>
</evidence>
<keyword evidence="10" id="KW-0460">Magnesium</keyword>
<accession>A0ABR2HXC5</accession>
<feature type="binding site" evidence="13">
    <location>
        <position position="223"/>
    </location>
    <ligand>
        <name>ATP</name>
        <dbReference type="ChEBI" id="CHEBI:30616"/>
    </ligand>
</feature>
<dbReference type="InterPro" id="IPR023005">
    <property type="entry name" value="Nucleoside_diP_kinase_AS"/>
</dbReference>
<evidence type="ECO:0000256" key="2">
    <source>
        <dbReference type="ARBA" id="ARBA00008142"/>
    </source>
</evidence>
<evidence type="ECO:0000256" key="5">
    <source>
        <dbReference type="ARBA" id="ARBA00022679"/>
    </source>
</evidence>
<comment type="similarity">
    <text evidence="3">Belongs to the dpy-30 family.</text>
</comment>
<feature type="binding site" evidence="13">
    <location>
        <position position="237"/>
    </location>
    <ligand>
        <name>ATP</name>
        <dbReference type="ChEBI" id="CHEBI:30616"/>
    </ligand>
</feature>
<dbReference type="CDD" id="cd22965">
    <property type="entry name" value="DD_DPY30_SDC1"/>
    <property type="match status" value="1"/>
</dbReference>
<evidence type="ECO:0000313" key="17">
    <source>
        <dbReference type="EMBL" id="KAK8854310.1"/>
    </source>
</evidence>
<evidence type="ECO:0000256" key="3">
    <source>
        <dbReference type="ARBA" id="ARBA00010849"/>
    </source>
</evidence>
<evidence type="ECO:0000313" key="18">
    <source>
        <dbReference type="Proteomes" id="UP001470230"/>
    </source>
</evidence>
<comment type="caution">
    <text evidence="17">The sequence shown here is derived from an EMBL/GenBank/DDBJ whole genome shotgun (WGS) entry which is preliminary data.</text>
</comment>
<feature type="binding site" evidence="13">
    <location>
        <position position="247"/>
    </location>
    <ligand>
        <name>ATP</name>
        <dbReference type="ChEBI" id="CHEBI:30616"/>
    </ligand>
</feature>
<feature type="binding site" evidence="13">
    <location>
        <position position="189"/>
    </location>
    <ligand>
        <name>ATP</name>
        <dbReference type="ChEBI" id="CHEBI:30616"/>
    </ligand>
</feature>
<dbReference type="InterPro" id="IPR034907">
    <property type="entry name" value="NDK-like_dom"/>
</dbReference>
<dbReference type="PROSITE" id="PS51374">
    <property type="entry name" value="NDPK_LIKE"/>
    <property type="match status" value="2"/>
</dbReference>
<keyword evidence="18" id="KW-1185">Reference proteome</keyword>
<feature type="binding site" evidence="13">
    <location>
        <position position="143"/>
    </location>
    <ligand>
        <name>ATP</name>
        <dbReference type="ChEBI" id="CHEBI:30616"/>
    </ligand>
</feature>
<keyword evidence="6" id="KW-0479">Metal-binding</keyword>
<evidence type="ECO:0000256" key="1">
    <source>
        <dbReference type="ARBA" id="ARBA00004123"/>
    </source>
</evidence>
<feature type="region of interest" description="Disordered" evidence="15">
    <location>
        <begin position="351"/>
        <end position="374"/>
    </location>
</feature>
<dbReference type="InterPro" id="IPR049629">
    <property type="entry name" value="DPY30_SDC1_DD"/>
</dbReference>
<evidence type="ECO:0000256" key="7">
    <source>
        <dbReference type="ARBA" id="ARBA00022741"/>
    </source>
</evidence>
<keyword evidence="12" id="KW-0539">Nucleus</keyword>
<comment type="subcellular location">
    <subcellularLocation>
        <location evidence="1">Nucleus</location>
    </subcellularLocation>
</comment>
<evidence type="ECO:0000256" key="12">
    <source>
        <dbReference type="ARBA" id="ARBA00023242"/>
    </source>
</evidence>
<keyword evidence="4" id="KW-0963">Cytoplasm</keyword>
<dbReference type="InterPro" id="IPR036850">
    <property type="entry name" value="NDK-like_dom_sf"/>
</dbReference>
<comment type="caution">
    <text evidence="13">Lacks conserved residue(s) required for the propagation of feature annotation.</text>
</comment>
<reference evidence="17 18" key="1">
    <citation type="submission" date="2024-04" db="EMBL/GenBank/DDBJ databases">
        <title>Tritrichomonas musculus Genome.</title>
        <authorList>
            <person name="Alves-Ferreira E."/>
            <person name="Grigg M."/>
            <person name="Lorenzi H."/>
            <person name="Galac M."/>
        </authorList>
    </citation>
    <scope>NUCLEOTIDE SEQUENCE [LARGE SCALE GENOMIC DNA]</scope>
    <source>
        <strain evidence="17 18">EAF2021</strain>
    </source>
</reference>
<comment type="similarity">
    <text evidence="2 13 14">Belongs to the NDK family.</text>
</comment>
<dbReference type="Proteomes" id="UP001470230">
    <property type="component" value="Unassembled WGS sequence"/>
</dbReference>
<keyword evidence="8" id="KW-0418">Kinase</keyword>
<evidence type="ECO:0000256" key="13">
    <source>
        <dbReference type="PROSITE-ProRule" id="PRU00706"/>
    </source>
</evidence>
<keyword evidence="5" id="KW-0808">Transferase</keyword>
<sequence length="374" mass="42375">MTEEHTLLIIEPGYQIYWGRVVDFVLDEGFKINQMQMTTFDNDFSDNLFRDQIDKDSYSSLRTKMTSGPVVVLDIVGKDCISHFQTILAPSESESISEKMGLTVSLHEFIYCTSSIESVANGLQLVFGSIPPEMILHTYAMIKPGYDDCWGKIVQRILDEGLEIVQMKTMEFDDPLVEKFYAEHIGTSFYPALQAYITSGPVVAIELSGLNAIKKWREIIGPTQKELALEKAPNSLRALYARNTTENLCHGSDSIESAVRELTIIFGSAPEYMIPKLEPAEFDEETLQEMDQLEDLALDNKEKPSHSDLKQQYLDETVMPLVLEGITWIMKERPIDPVEHLAMFLLKNNHPKQPEEEEAPVVPEVKVQPPPSKK</sequence>
<evidence type="ECO:0000256" key="9">
    <source>
        <dbReference type="ARBA" id="ARBA00022840"/>
    </source>
</evidence>
<name>A0ABR2HXC5_9EUKA</name>
<dbReference type="Pfam" id="PF05186">
    <property type="entry name" value="Dpy-30"/>
    <property type="match status" value="1"/>
</dbReference>
<gene>
    <name evidence="17" type="ORF">M9Y10_016870</name>
</gene>
<organism evidence="17 18">
    <name type="scientific">Tritrichomonas musculus</name>
    <dbReference type="NCBI Taxonomy" id="1915356"/>
    <lineage>
        <taxon>Eukaryota</taxon>
        <taxon>Metamonada</taxon>
        <taxon>Parabasalia</taxon>
        <taxon>Tritrichomonadida</taxon>
        <taxon>Tritrichomonadidae</taxon>
        <taxon>Tritrichomonas</taxon>
    </lineage>
</organism>
<dbReference type="PRINTS" id="PR01243">
    <property type="entry name" value="NUCDPKINASE"/>
</dbReference>
<dbReference type="InterPro" id="IPR001564">
    <property type="entry name" value="Nucleoside_diP_kinase"/>
</dbReference>
<evidence type="ECO:0000256" key="8">
    <source>
        <dbReference type="ARBA" id="ARBA00022777"/>
    </source>
</evidence>
<protein>
    <recommendedName>
        <fullName evidence="16">Nucleoside diphosphate kinase-like domain-containing protein</fullName>
    </recommendedName>
</protein>
<evidence type="ECO:0000256" key="14">
    <source>
        <dbReference type="RuleBase" id="RU004011"/>
    </source>
</evidence>
<dbReference type="InterPro" id="IPR007858">
    <property type="entry name" value="Dpy-30_motif"/>
</dbReference>
<dbReference type="SMART" id="SM00562">
    <property type="entry name" value="NDK"/>
    <property type="match status" value="1"/>
</dbReference>
<evidence type="ECO:0000256" key="15">
    <source>
        <dbReference type="SAM" id="MobiDB-lite"/>
    </source>
</evidence>
<keyword evidence="9" id="KW-0067">ATP-binding</keyword>
<proteinExistence type="inferred from homology"/>
<dbReference type="Pfam" id="PF00334">
    <property type="entry name" value="NDK"/>
    <property type="match status" value="2"/>
</dbReference>
<feature type="domain" description="Nucleoside diphosphate kinase-like" evidence="16">
    <location>
        <begin position="135"/>
        <end position="271"/>
    </location>
</feature>